<evidence type="ECO:0000256" key="4">
    <source>
        <dbReference type="SAM" id="Coils"/>
    </source>
</evidence>
<dbReference type="Pfam" id="PF17919">
    <property type="entry name" value="RT_RNaseH_2"/>
    <property type="match status" value="1"/>
</dbReference>
<sequence>MVDYSLREVIENGNKPRITIVEGVKTIIASSTVEENAQRRLELKARSTILMGIPNEHKLKFNSIKHAKSLLQAIEKRFGGNAATKKTHRNLLKQQYENFNASSSEKFLRSLSPEWNIHTIVRRNKPKIDTLSLDDLYNNLKVYEPEVKGVSSLRTNTQNMAFMSSSSNNNTNSSNEAVNTAFGVTTIGTQDLEQIHPEDLKDMDLKWQMTMLTMRAKRYLKNTGRKLNLNGNETIAFDKTKVECYNCHKRSHFAKECREPRAQDDKNMDSTKRNVLVETSNSSALVSCDGLGGYDWNHQAEEGPNYALMAYSTSSTDSELVNKSIVSEPTVKKPVVETSKVKASEDKPQVVRNNPPLIEEWISDSKDEAESRPKIKKKTVKPSFAKIKFIKSTEQVKTHRKTTVKQAAITVNTARTVNSAHLKTTMNAVKPRINTVRNKHVNTARPKAVVNTARPKAILNAVKGNEVYVVKASACWVWKPKTKVIDHVSKYNNASITLKKYDYIDTQGKSKVPRKNNMYSVDLKNIITKEGLTCLFAKATSDESRLWHRRLGHLNFKTMNKLVKGNLVRASPRNTFSDPSENLTQNLLAALAISPFNDDPYMKVMQAYNAELPIQSPIAPSPSLIETILNHLDELLLEHIKELEDKIRGLGNGQVIIQRDFDRLETELEEARTQIVGLQKKKMGHDDEVVLTRVRIFTLEMIIEDIQVHHRSDIRSLLEAIRELKNNNSGSTSCYMANADNTNRNVEPREALIARKCSYKEFMSCQTFNFKGTEGAVGLIRWFERTELVFSRSNCTEDYKVKFATGTLTEEALSWWNSFSQPIGIEEAYKVTWSEFKKLLIKKYCPRTEVKKMEDEFYNLTIKGNDLKNYVRRFQELVVLCPTMVPNSEKMMEVFIGDYPEVIKHNYVQGTNAHKRKFNDRRTFTNNNYHNNRNNNNRNNDHCQQQNRRQETIRDYAATLTENHGFDIVIGMDWLSNYLAKILCDEKVIHIPIDSETLIIRGDRNKKRPEDIPVFREILKVFPKDLPGLPPVRQVEFQIDLIPGAAPVARAPYRLALLETQKLSDQLQELADRVKEFMLTPLRLKQLRIGHLLPNPHKYKNKKYIWGEDQEPAFQLLKQKLYEAPILAIPEGNKYFVVYCDASLQGLGCVLMQREKVIAYASRQLNPHEENYTTHDLELGAVVFWQSMQSALGTQLDRAAPFEALYGRKCRSPVCWAKIRDVQLMGPEIIHETTKKIVQIRQRLQDAIDQQRSYANVSSDLESEKNLTPLYIRPFKILDRIGPVAYKLELPEELSNVHSTFHVSNLKKCLSDESLIIPIKELQLDEKLNFVEEPVEIMDREVKQLKQSRIPIVKVRWNSERGPEFTWEREDQIRTNTKNNNNAGQARKEKEPGKDYILLPLWIADPPFSQEQKSSQDAGFKPFNVIGKKVNEVLRKENKCKDQEEKDSVNSTNRVNVVSPNVNAASNKVNVVGRKSSIELLGDPNMPELEEINIFKDSNEDVFGAEADLNNLESTFQVSPIPTTRIHKDHPVEQVIRDLHSAPQTRRMSDNLEEHGLVSTINQRTNHKDLQNFLFAYFLSQMEPIKVDLPHDNRAIGSKWVFRNKKDERGIVIRNKARLVAQGHTQEEGINYDEVFTPVAKIKAIRLFLTYDSFKDFVVYQIDVNSAFLYGKIK</sequence>
<keyword evidence="3" id="KW-0479">Metal-binding</keyword>
<dbReference type="InterPro" id="IPR001878">
    <property type="entry name" value="Znf_CCHC"/>
</dbReference>
<feature type="domain" description="CCHC-type" evidence="6">
    <location>
        <begin position="244"/>
        <end position="259"/>
    </location>
</feature>
<proteinExistence type="predicted"/>
<dbReference type="SUPFAM" id="SSF57756">
    <property type="entry name" value="Retrovirus zinc finger-like domains"/>
    <property type="match status" value="1"/>
</dbReference>
<dbReference type="SUPFAM" id="SSF56672">
    <property type="entry name" value="DNA/RNA polymerases"/>
    <property type="match status" value="1"/>
</dbReference>
<dbReference type="PROSITE" id="PS50158">
    <property type="entry name" value="ZF_CCHC"/>
    <property type="match status" value="1"/>
</dbReference>
<dbReference type="EMBL" id="BKCJ010009237">
    <property type="protein sequence ID" value="GEU86039.1"/>
    <property type="molecule type" value="Genomic_DNA"/>
</dbReference>
<dbReference type="Gene3D" id="4.10.60.10">
    <property type="entry name" value="Zinc finger, CCHC-type"/>
    <property type="match status" value="1"/>
</dbReference>
<dbReference type="InterPro" id="IPR005162">
    <property type="entry name" value="Retrotrans_gag_dom"/>
</dbReference>
<dbReference type="Pfam" id="PF13976">
    <property type="entry name" value="gag_pre-integrs"/>
    <property type="match status" value="1"/>
</dbReference>
<keyword evidence="7" id="KW-0548">Nucleotidyltransferase</keyword>
<protein>
    <submittedName>
        <fullName evidence="7">Putative reverse transcriptase domain-containing protein</fullName>
    </submittedName>
</protein>
<dbReference type="InterPro" id="IPR056924">
    <property type="entry name" value="SH3_Tf2-1"/>
</dbReference>
<dbReference type="Pfam" id="PF07727">
    <property type="entry name" value="RVT_2"/>
    <property type="match status" value="1"/>
</dbReference>
<keyword evidence="2" id="KW-0238">DNA-binding</keyword>
<evidence type="ECO:0000256" key="2">
    <source>
        <dbReference type="ARBA" id="ARBA00023125"/>
    </source>
</evidence>
<keyword evidence="7" id="KW-0695">RNA-directed DNA polymerase</keyword>
<evidence type="ECO:0000259" key="6">
    <source>
        <dbReference type="PROSITE" id="PS50158"/>
    </source>
</evidence>
<gene>
    <name evidence="7" type="ORF">Tci_058017</name>
</gene>
<name>A0A6L2NKR4_TANCI</name>
<keyword evidence="7" id="KW-0808">Transferase</keyword>
<keyword evidence="1" id="KW-0378">Hydrolase</keyword>
<keyword evidence="3" id="KW-0862">Zinc</keyword>
<evidence type="ECO:0000256" key="3">
    <source>
        <dbReference type="PROSITE-ProRule" id="PRU00047"/>
    </source>
</evidence>
<accession>A0A6L2NKR4</accession>
<dbReference type="GO" id="GO:0006508">
    <property type="term" value="P:proteolysis"/>
    <property type="evidence" value="ECO:0007669"/>
    <property type="project" value="UniProtKB-KW"/>
</dbReference>
<comment type="caution">
    <text evidence="7">The sequence shown here is derived from an EMBL/GenBank/DDBJ whole genome shotgun (WGS) entry which is preliminary data.</text>
</comment>
<dbReference type="InterPro" id="IPR043502">
    <property type="entry name" value="DNA/RNA_pol_sf"/>
</dbReference>
<reference evidence="7" key="1">
    <citation type="journal article" date="2019" name="Sci. Rep.">
        <title>Draft genome of Tanacetum cinerariifolium, the natural source of mosquito coil.</title>
        <authorList>
            <person name="Yamashiro T."/>
            <person name="Shiraishi A."/>
            <person name="Satake H."/>
            <person name="Nakayama K."/>
        </authorList>
    </citation>
    <scope>NUCLEOTIDE SEQUENCE</scope>
</reference>
<evidence type="ECO:0000313" key="7">
    <source>
        <dbReference type="EMBL" id="GEU86039.1"/>
    </source>
</evidence>
<dbReference type="GO" id="GO:0003964">
    <property type="term" value="F:RNA-directed DNA polymerase activity"/>
    <property type="evidence" value="ECO:0007669"/>
    <property type="project" value="UniProtKB-KW"/>
</dbReference>
<evidence type="ECO:0000256" key="1">
    <source>
        <dbReference type="ARBA" id="ARBA00022670"/>
    </source>
</evidence>
<dbReference type="GO" id="GO:0008270">
    <property type="term" value="F:zinc ion binding"/>
    <property type="evidence" value="ECO:0007669"/>
    <property type="project" value="UniProtKB-KW"/>
</dbReference>
<dbReference type="Pfam" id="PF03732">
    <property type="entry name" value="Retrotrans_gag"/>
    <property type="match status" value="1"/>
</dbReference>
<feature type="region of interest" description="Disordered" evidence="5">
    <location>
        <begin position="926"/>
        <end position="950"/>
    </location>
</feature>
<dbReference type="SMART" id="SM00343">
    <property type="entry name" value="ZnF_C2HC"/>
    <property type="match status" value="1"/>
</dbReference>
<keyword evidence="4" id="KW-0175">Coiled coil</keyword>
<feature type="compositionally biased region" description="Low complexity" evidence="5">
    <location>
        <begin position="926"/>
        <end position="947"/>
    </location>
</feature>
<dbReference type="PANTHER" id="PTHR46148:SF59">
    <property type="entry name" value="NUCLEOTIDYLTRANSFERASE, RIBONUCLEASE H"/>
    <property type="match status" value="1"/>
</dbReference>
<feature type="coiled-coil region" evidence="4">
    <location>
        <begin position="654"/>
        <end position="688"/>
    </location>
</feature>
<dbReference type="PANTHER" id="PTHR46148">
    <property type="entry name" value="CHROMO DOMAIN-CONTAINING PROTEIN"/>
    <property type="match status" value="1"/>
</dbReference>
<dbReference type="InterPro" id="IPR041577">
    <property type="entry name" value="RT_RNaseH_2"/>
</dbReference>
<dbReference type="GO" id="GO:0003677">
    <property type="term" value="F:DNA binding"/>
    <property type="evidence" value="ECO:0007669"/>
    <property type="project" value="UniProtKB-KW"/>
</dbReference>
<organism evidence="7">
    <name type="scientific">Tanacetum cinerariifolium</name>
    <name type="common">Dalmatian daisy</name>
    <name type="synonym">Chrysanthemum cinerariifolium</name>
    <dbReference type="NCBI Taxonomy" id="118510"/>
    <lineage>
        <taxon>Eukaryota</taxon>
        <taxon>Viridiplantae</taxon>
        <taxon>Streptophyta</taxon>
        <taxon>Embryophyta</taxon>
        <taxon>Tracheophyta</taxon>
        <taxon>Spermatophyta</taxon>
        <taxon>Magnoliopsida</taxon>
        <taxon>eudicotyledons</taxon>
        <taxon>Gunneridae</taxon>
        <taxon>Pentapetalae</taxon>
        <taxon>asterids</taxon>
        <taxon>campanulids</taxon>
        <taxon>Asterales</taxon>
        <taxon>Asteraceae</taxon>
        <taxon>Asteroideae</taxon>
        <taxon>Anthemideae</taxon>
        <taxon>Anthemidinae</taxon>
        <taxon>Tanacetum</taxon>
    </lineage>
</organism>
<dbReference type="InterPro" id="IPR025724">
    <property type="entry name" value="GAG-pre-integrase_dom"/>
</dbReference>
<dbReference type="InterPro" id="IPR036875">
    <property type="entry name" value="Znf_CCHC_sf"/>
</dbReference>
<dbReference type="Pfam" id="PF24626">
    <property type="entry name" value="SH3_Tf2-1"/>
    <property type="match status" value="1"/>
</dbReference>
<keyword evidence="1" id="KW-0645">Protease</keyword>
<evidence type="ECO:0000256" key="5">
    <source>
        <dbReference type="SAM" id="MobiDB-lite"/>
    </source>
</evidence>
<keyword evidence="3" id="KW-0863">Zinc-finger</keyword>
<dbReference type="InterPro" id="IPR013103">
    <property type="entry name" value="RVT_2"/>
</dbReference>
<dbReference type="GO" id="GO:0008233">
    <property type="term" value="F:peptidase activity"/>
    <property type="evidence" value="ECO:0007669"/>
    <property type="project" value="UniProtKB-KW"/>
</dbReference>